<organism evidence="10 11">
    <name type="scientific">Thermus thermophilus (strain ATCC BAA-163 / DSM 7039 / HB27)</name>
    <dbReference type="NCBI Taxonomy" id="262724"/>
    <lineage>
        <taxon>Bacteria</taxon>
        <taxon>Thermotogati</taxon>
        <taxon>Deinococcota</taxon>
        <taxon>Deinococci</taxon>
        <taxon>Thermales</taxon>
        <taxon>Thermaceae</taxon>
        <taxon>Thermus</taxon>
    </lineage>
</organism>
<evidence type="ECO:0000256" key="3">
    <source>
        <dbReference type="ARBA" id="ARBA00023002"/>
    </source>
</evidence>
<evidence type="ECO:0000256" key="1">
    <source>
        <dbReference type="ARBA" id="ARBA00005010"/>
    </source>
</evidence>
<dbReference type="Pfam" id="PF14824">
    <property type="entry name" value="Sirohm_synth_M"/>
    <property type="match status" value="1"/>
</dbReference>
<feature type="region of interest" description="Disordered" evidence="7">
    <location>
        <begin position="1"/>
        <end position="26"/>
    </location>
</feature>
<comment type="catalytic activity">
    <reaction evidence="6">
        <text>precorrin-2 + NAD(+) = sirohydrochlorin + NADH + 2 H(+)</text>
        <dbReference type="Rhea" id="RHEA:15613"/>
        <dbReference type="ChEBI" id="CHEBI:15378"/>
        <dbReference type="ChEBI" id="CHEBI:57540"/>
        <dbReference type="ChEBI" id="CHEBI:57945"/>
        <dbReference type="ChEBI" id="CHEBI:58351"/>
        <dbReference type="ChEBI" id="CHEBI:58827"/>
        <dbReference type="EC" id="1.3.1.76"/>
    </reaction>
</comment>
<evidence type="ECO:0000256" key="7">
    <source>
        <dbReference type="SAM" id="MobiDB-lite"/>
    </source>
</evidence>
<dbReference type="Gene3D" id="3.40.50.720">
    <property type="entry name" value="NAD(P)-binding Rossmann-like Domain"/>
    <property type="match status" value="1"/>
</dbReference>
<evidence type="ECO:0000256" key="4">
    <source>
        <dbReference type="ARBA" id="ARBA00023027"/>
    </source>
</evidence>
<evidence type="ECO:0000313" key="11">
    <source>
        <dbReference type="Proteomes" id="UP000000592"/>
    </source>
</evidence>
<evidence type="ECO:0000259" key="8">
    <source>
        <dbReference type="Pfam" id="PF10414"/>
    </source>
</evidence>
<dbReference type="GO" id="GO:0008168">
    <property type="term" value="F:methyltransferase activity"/>
    <property type="evidence" value="ECO:0007669"/>
    <property type="project" value="UniProtKB-KW"/>
</dbReference>
<dbReference type="SUPFAM" id="SSF51735">
    <property type="entry name" value="NAD(P)-binding Rossmann-fold domains"/>
    <property type="match status" value="1"/>
</dbReference>
<feature type="domain" description="Siroheme synthase central" evidence="9">
    <location>
        <begin position="149"/>
        <end position="175"/>
    </location>
</feature>
<keyword evidence="10" id="KW-0489">Methyltransferase</keyword>
<keyword evidence="3 10" id="KW-0560">Oxidoreductase</keyword>
<dbReference type="HOGENOM" id="CLU_011276_8_1_0"/>
<dbReference type="KEGG" id="tth:TT_C0311"/>
<keyword evidence="4" id="KW-0520">NAD</keyword>
<dbReference type="SUPFAM" id="SSF75615">
    <property type="entry name" value="Siroheme synthase middle domains-like"/>
    <property type="match status" value="1"/>
</dbReference>
<dbReference type="InterPro" id="IPR036291">
    <property type="entry name" value="NAD(P)-bd_dom_sf"/>
</dbReference>
<feature type="domain" description="Sirohaem synthase dimerisation" evidence="8">
    <location>
        <begin position="180"/>
        <end position="221"/>
    </location>
</feature>
<sequence>MGGQALLRGRDRAAGKPASGLQTRPAKGGGVTYFPLMLDLRGRPVLLLAGGPETSVKLKALLEAGARVTVLAEEDAFGLEALEREGKIRWLKRAYREGDLEGYFLVISHPKDKAIHPRVKAEADRRGVFLVAVDDPQNASAILPAVLRRGELVVALSTSGAAPALAVRLKERLARLFPEAYGELVAFLRTLRPRIAQIPSFEERKRLWYRIVDQALEELDLDPREGLGRAKEKAEEALKEVAAWTR</sequence>
<evidence type="ECO:0000256" key="6">
    <source>
        <dbReference type="ARBA" id="ARBA00047561"/>
    </source>
</evidence>
<dbReference type="AlphaFoldDB" id="Q72KM2"/>
<evidence type="ECO:0000259" key="9">
    <source>
        <dbReference type="Pfam" id="PF14824"/>
    </source>
</evidence>
<dbReference type="eggNOG" id="COG1648">
    <property type="taxonomic scope" value="Bacteria"/>
</dbReference>
<dbReference type="Pfam" id="PF13241">
    <property type="entry name" value="NAD_binding_7"/>
    <property type="match status" value="1"/>
</dbReference>
<dbReference type="GO" id="GO:0004325">
    <property type="term" value="F:ferrochelatase activity"/>
    <property type="evidence" value="ECO:0007669"/>
    <property type="project" value="InterPro"/>
</dbReference>
<dbReference type="EC" id="1.3.1.76" evidence="2"/>
<dbReference type="InterPro" id="IPR006367">
    <property type="entry name" value="Sirohaem_synthase_N"/>
</dbReference>
<gene>
    <name evidence="10" type="ordered locus">TT_C0311</name>
</gene>
<evidence type="ECO:0000313" key="10">
    <source>
        <dbReference type="EMBL" id="AAS80659.1"/>
    </source>
</evidence>
<keyword evidence="10" id="KW-0808">Transferase</keyword>
<dbReference type="GO" id="GO:0019354">
    <property type="term" value="P:siroheme biosynthetic process"/>
    <property type="evidence" value="ECO:0007669"/>
    <property type="project" value="UniProtKB-UniPathway"/>
</dbReference>
<dbReference type="PANTHER" id="PTHR35330:SF1">
    <property type="entry name" value="SIROHEME BIOSYNTHESIS PROTEIN MET8"/>
    <property type="match status" value="1"/>
</dbReference>
<dbReference type="Proteomes" id="UP000000592">
    <property type="component" value="Chromosome"/>
</dbReference>
<comment type="pathway">
    <text evidence="1">Porphyrin-containing compound metabolism; siroheme biosynthesis; sirohydrochlorin from precorrin-2: step 1/1.</text>
</comment>
<keyword evidence="10" id="KW-0456">Lyase</keyword>
<accession>Q72KM2</accession>
<keyword evidence="5" id="KW-0627">Porphyrin biosynthesis</keyword>
<name>Q72KM2_THET2</name>
<evidence type="ECO:0000256" key="5">
    <source>
        <dbReference type="ARBA" id="ARBA00023244"/>
    </source>
</evidence>
<proteinExistence type="predicted"/>
<reference evidence="10 11" key="1">
    <citation type="journal article" date="2004" name="Nat. Biotechnol.">
        <title>The genome sequence of the extreme thermophile Thermus thermophilus.</title>
        <authorList>
            <person name="Henne A."/>
            <person name="Brueggemann H."/>
            <person name="Raasch C."/>
            <person name="Wiezer A."/>
            <person name="Hartsch T."/>
            <person name="Liesegang H."/>
            <person name="Johann A."/>
            <person name="Lienard T."/>
            <person name="Gohl O."/>
            <person name="Martinez-Arias R."/>
            <person name="Jacobi C."/>
            <person name="Starkuviene V."/>
            <person name="Schlenczeck S."/>
            <person name="Dencker S."/>
            <person name="Huber R."/>
            <person name="Klenk H.-P."/>
            <person name="Overbeek R."/>
            <person name="Kramer W."/>
            <person name="Merkl R."/>
            <person name="Gottschalk G."/>
            <person name="Fritz H.-J."/>
        </authorList>
    </citation>
    <scope>NUCLEOTIDE SEQUENCE [LARGE SCALE GENOMIC DNA]</scope>
    <source>
        <strain evidence="11">ATCC BAA-163 / DSM 7039 / HB27</strain>
    </source>
</reference>
<dbReference type="PANTHER" id="PTHR35330">
    <property type="entry name" value="SIROHEME BIOSYNTHESIS PROTEIN MET8"/>
    <property type="match status" value="1"/>
</dbReference>
<dbReference type="Pfam" id="PF10414">
    <property type="entry name" value="CysG_dimeriser"/>
    <property type="match status" value="1"/>
</dbReference>
<dbReference type="InterPro" id="IPR028161">
    <property type="entry name" value="Met8-like"/>
</dbReference>
<dbReference type="InterPro" id="IPR042518">
    <property type="entry name" value="SirC_C"/>
</dbReference>
<dbReference type="UniPathway" id="UPA00262">
    <property type="reaction ID" value="UER00222"/>
</dbReference>
<evidence type="ECO:0000256" key="2">
    <source>
        <dbReference type="ARBA" id="ARBA00012400"/>
    </source>
</evidence>
<protein>
    <recommendedName>
        <fullName evidence="2">precorrin-2 dehydrogenase</fullName>
        <ecNumber evidence="2">1.3.1.76</ecNumber>
    </recommendedName>
</protein>
<dbReference type="NCBIfam" id="TIGR01470">
    <property type="entry name" value="cysG_Nterm"/>
    <property type="match status" value="1"/>
</dbReference>
<dbReference type="InterPro" id="IPR019478">
    <property type="entry name" value="Sirohaem_synthase_dimer_dom"/>
</dbReference>
<dbReference type="EMBL" id="AE017221">
    <property type="protein sequence ID" value="AAS80659.1"/>
    <property type="molecule type" value="Genomic_DNA"/>
</dbReference>
<dbReference type="GO" id="GO:0043115">
    <property type="term" value="F:precorrin-2 dehydrogenase activity"/>
    <property type="evidence" value="ECO:0007669"/>
    <property type="project" value="UniProtKB-EC"/>
</dbReference>
<dbReference type="GO" id="GO:0032259">
    <property type="term" value="P:methylation"/>
    <property type="evidence" value="ECO:0007669"/>
    <property type="project" value="UniProtKB-KW"/>
</dbReference>
<dbReference type="InterPro" id="IPR028281">
    <property type="entry name" value="Sirohaem_synthase_central"/>
</dbReference>
<dbReference type="Gene3D" id="1.10.8.610">
    <property type="entry name" value="SirC, precorrin-2 dehydrogenase, C-terminal helical domain-like"/>
    <property type="match status" value="1"/>
</dbReference>